<organism evidence="1 2">
    <name type="scientific">Colletotrichum costaricense</name>
    <dbReference type="NCBI Taxonomy" id="1209916"/>
    <lineage>
        <taxon>Eukaryota</taxon>
        <taxon>Fungi</taxon>
        <taxon>Dikarya</taxon>
        <taxon>Ascomycota</taxon>
        <taxon>Pezizomycotina</taxon>
        <taxon>Sordariomycetes</taxon>
        <taxon>Hypocreomycetidae</taxon>
        <taxon>Glomerellales</taxon>
        <taxon>Glomerellaceae</taxon>
        <taxon>Colletotrichum</taxon>
        <taxon>Colletotrichum acutatum species complex</taxon>
    </lineage>
</organism>
<dbReference type="GeneID" id="85332713"/>
<dbReference type="Proteomes" id="UP001240678">
    <property type="component" value="Unassembled WGS sequence"/>
</dbReference>
<dbReference type="AlphaFoldDB" id="A0AAJ0E7N4"/>
<reference evidence="1 2" key="1">
    <citation type="submission" date="2016-10" db="EMBL/GenBank/DDBJ databases">
        <title>The genome sequence of Colletotrichum fioriniae PJ7.</title>
        <authorList>
            <person name="Baroncelli R."/>
        </authorList>
    </citation>
    <scope>NUCLEOTIDE SEQUENCE [LARGE SCALE GENOMIC DNA]</scope>
    <source>
        <strain evidence="1 2">IMI 309622</strain>
    </source>
</reference>
<accession>A0AAJ0E7N4</accession>
<gene>
    <name evidence="1" type="ORF">CCOS01_00970</name>
</gene>
<name>A0AAJ0E7N4_9PEZI</name>
<proteinExistence type="predicted"/>
<protein>
    <submittedName>
        <fullName evidence="1">Uncharacterized protein</fullName>
    </submittedName>
</protein>
<dbReference type="RefSeq" id="XP_060320604.1">
    <property type="nucleotide sequence ID" value="XM_060449166.1"/>
</dbReference>
<evidence type="ECO:0000313" key="2">
    <source>
        <dbReference type="Proteomes" id="UP001240678"/>
    </source>
</evidence>
<comment type="caution">
    <text evidence="1">The sequence shown here is derived from an EMBL/GenBank/DDBJ whole genome shotgun (WGS) entry which is preliminary data.</text>
</comment>
<evidence type="ECO:0000313" key="1">
    <source>
        <dbReference type="EMBL" id="KAK1539656.1"/>
    </source>
</evidence>
<keyword evidence="2" id="KW-1185">Reference proteome</keyword>
<sequence>MRIVDLFEFHSWHPHGHVSIKWYYRLVVGGWWLAVVEVVVVSCNGPRECNSPFRSESTDGRSFFPTLFLKFPPDAVCAKVRKCDCPRKGLRKPTTGRDRGQFVSAVSRCSCSRSFVSLASANSHGRWIRTMAWRRKRVLLAGGEEKRTRRIRSRRRRREE</sequence>
<dbReference type="EMBL" id="MOOE01000001">
    <property type="protein sequence ID" value="KAK1539656.1"/>
    <property type="molecule type" value="Genomic_DNA"/>
</dbReference>